<comment type="caution">
    <text evidence="2">The sequence shown here is derived from an EMBL/GenBank/DDBJ whole genome shotgun (WGS) entry which is preliminary data.</text>
</comment>
<name>D3BQ80_HETP5</name>
<feature type="region of interest" description="Disordered" evidence="1">
    <location>
        <begin position="1"/>
        <end position="45"/>
    </location>
</feature>
<accession>D3BQ80</accession>
<evidence type="ECO:0000313" key="2">
    <source>
        <dbReference type="EMBL" id="EFA76300.1"/>
    </source>
</evidence>
<gene>
    <name evidence="2" type="ORF">PPL_10063</name>
</gene>
<dbReference type="InParanoid" id="D3BQ80"/>
<dbReference type="PANTHER" id="PTHR33477">
    <property type="entry name" value="P-LOOP NTPASE DOMAIN-CONTAINING PROTEIN LPA1 HOMOLOG 1"/>
    <property type="match status" value="1"/>
</dbReference>
<dbReference type="PANTHER" id="PTHR33477:SF2">
    <property type="entry name" value="2-PHOSPHOGLYCERATE KINASE"/>
    <property type="match status" value="1"/>
</dbReference>
<evidence type="ECO:0000313" key="3">
    <source>
        <dbReference type="Proteomes" id="UP000001396"/>
    </source>
</evidence>
<evidence type="ECO:0000256" key="1">
    <source>
        <dbReference type="SAM" id="MobiDB-lite"/>
    </source>
</evidence>
<dbReference type="STRING" id="670386.D3BQ80"/>
<dbReference type="Proteomes" id="UP000001396">
    <property type="component" value="Unassembled WGS sequence"/>
</dbReference>
<proteinExistence type="predicted"/>
<dbReference type="GeneID" id="31365534"/>
<reference evidence="2 3" key="1">
    <citation type="journal article" date="2011" name="Genome Res.">
        <title>Phylogeny-wide analysis of social amoeba genomes highlights ancient origins for complex intercellular communication.</title>
        <authorList>
            <person name="Heidel A.J."/>
            <person name="Lawal H.M."/>
            <person name="Felder M."/>
            <person name="Schilde C."/>
            <person name="Helps N.R."/>
            <person name="Tunggal B."/>
            <person name="Rivero F."/>
            <person name="John U."/>
            <person name="Schleicher M."/>
            <person name="Eichinger L."/>
            <person name="Platzer M."/>
            <person name="Noegel A.A."/>
            <person name="Schaap P."/>
            <person name="Gloeckner G."/>
        </authorList>
    </citation>
    <scope>NUCLEOTIDE SEQUENCE [LARGE SCALE GENOMIC DNA]</scope>
    <source>
        <strain evidence="3">ATCC 26659 / Pp 5 / PN500</strain>
    </source>
</reference>
<sequence>MSDLNRTTNNNTNNNSNSNNNSASMNIQRNNNNSTTNIGSGGSNIQSVDELNNGINQNLHLNTNGMANNTTNNNNNNLIAGMKTHFGSPLRTLIRASSLQNLPSHGSNSVKEELPSVITIKNQATTTKDKMDLIKYDPQDSSVHPGPSSKYDFVKVKVRLEDHYYVLSRFLISRVLNVTQVDAADSVKISLELKKRLVDQGRLTLTQSELENELFTLLQSYGYGAEYIERYRMNNSISSSKSTIDYLDIRTEMHWKVVVGYTAGRETQSFDGATDYARSGFDGCHHQGVP</sequence>
<organism evidence="2 3">
    <name type="scientific">Heterostelium pallidum (strain ATCC 26659 / Pp 5 / PN500)</name>
    <name type="common">Cellular slime mold</name>
    <name type="synonym">Polysphondylium pallidum</name>
    <dbReference type="NCBI Taxonomy" id="670386"/>
    <lineage>
        <taxon>Eukaryota</taxon>
        <taxon>Amoebozoa</taxon>
        <taxon>Evosea</taxon>
        <taxon>Eumycetozoa</taxon>
        <taxon>Dictyostelia</taxon>
        <taxon>Acytosteliales</taxon>
        <taxon>Acytosteliaceae</taxon>
        <taxon>Heterostelium</taxon>
    </lineage>
</organism>
<dbReference type="EMBL" id="ADBJ01000047">
    <property type="protein sequence ID" value="EFA76300.1"/>
    <property type="molecule type" value="Genomic_DNA"/>
</dbReference>
<dbReference type="AlphaFoldDB" id="D3BQ80"/>
<protein>
    <submittedName>
        <fullName evidence="2">Uncharacterized protein</fullName>
    </submittedName>
</protein>
<dbReference type="RefSeq" id="XP_020428432.1">
    <property type="nucleotide sequence ID" value="XM_020580847.1"/>
</dbReference>
<feature type="compositionally biased region" description="Low complexity" evidence="1">
    <location>
        <begin position="7"/>
        <end position="38"/>
    </location>
</feature>
<keyword evidence="3" id="KW-1185">Reference proteome</keyword>